<organism evidence="4 5">
    <name type="scientific">Sporisorium scitamineum</name>
    <dbReference type="NCBI Taxonomy" id="49012"/>
    <lineage>
        <taxon>Eukaryota</taxon>
        <taxon>Fungi</taxon>
        <taxon>Dikarya</taxon>
        <taxon>Basidiomycota</taxon>
        <taxon>Ustilaginomycotina</taxon>
        <taxon>Ustilaginomycetes</taxon>
        <taxon>Ustilaginales</taxon>
        <taxon>Ustilaginaceae</taxon>
        <taxon>Sporisorium</taxon>
    </lineage>
</organism>
<dbReference type="EMBL" id="CCFA01002795">
    <property type="protein sequence ID" value="CDS00592.1"/>
    <property type="molecule type" value="Genomic_DNA"/>
</dbReference>
<dbReference type="STRING" id="49012.A0A0F7S0V2"/>
<proteinExistence type="predicted"/>
<dbReference type="AlphaFoldDB" id="A0A0F7S0V2"/>
<feature type="signal peptide" evidence="2">
    <location>
        <begin position="1"/>
        <end position="19"/>
    </location>
</feature>
<feature type="compositionally biased region" description="Low complexity" evidence="1">
    <location>
        <begin position="130"/>
        <end position="169"/>
    </location>
</feature>
<reference evidence="4" key="2">
    <citation type="submission" date="2014-06" db="EMBL/GenBank/DDBJ databases">
        <authorList>
            <person name="Berkman J.Paul."/>
        </authorList>
    </citation>
    <scope>NUCLEOTIDE SEQUENCE [LARGE SCALE GENOMIC DNA]</scope>
</reference>
<gene>
    <name evidence="4" type="primary">SSCI46760.1</name>
    <name evidence="3" type="ORF">SPSC_05270</name>
</gene>
<evidence type="ECO:0000313" key="5">
    <source>
        <dbReference type="Proteomes" id="UP000242770"/>
    </source>
</evidence>
<accession>A0A0F7S0V2</accession>
<dbReference type="Proteomes" id="UP000242770">
    <property type="component" value="Unassembled WGS sequence"/>
</dbReference>
<evidence type="ECO:0000313" key="4">
    <source>
        <dbReference type="EMBL" id="CDS00592.1"/>
    </source>
</evidence>
<feature type="region of interest" description="Disordered" evidence="1">
    <location>
        <begin position="123"/>
        <end position="174"/>
    </location>
</feature>
<dbReference type="OrthoDB" id="5420143at2759"/>
<sequence>MQIATAFTVLASLVGLSQAFEISFPNSNGGYWVTNYTNTLNWKANSSDPSYFSVQLLNANNSQLNGNFQVGNALVTANGTAQIFIDRIPSGTYSLLFVNSSNYELDHPQVYYTSSSFEIKPNGTQPAQVTANTNADPSSSSTTAATGSASATLSSASSTGTSKPSSGKSNGASGSIKGSTAAVVGTVACVVFGLGVGLVA</sequence>
<keyword evidence="2" id="KW-0732">Signal</keyword>
<name>A0A0F7S0V2_9BASI</name>
<reference evidence="3" key="3">
    <citation type="submission" date="2014-06" db="EMBL/GenBank/DDBJ databases">
        <authorList>
            <person name="Ju J."/>
            <person name="Zhang J."/>
        </authorList>
    </citation>
    <scope>NUCLEOTIDE SEQUENCE</scope>
    <source>
        <strain evidence="3">SscI8</strain>
    </source>
</reference>
<evidence type="ECO:0000256" key="1">
    <source>
        <dbReference type="SAM" id="MobiDB-lite"/>
    </source>
</evidence>
<feature type="chain" id="PRO_5015039045" evidence="2">
    <location>
        <begin position="20"/>
        <end position="200"/>
    </location>
</feature>
<dbReference type="EMBL" id="LK056685">
    <property type="protein sequence ID" value="CDR88666.1"/>
    <property type="molecule type" value="Genomic_DNA"/>
</dbReference>
<protein>
    <submittedName>
        <fullName evidence="4">Uncharacterized protein</fullName>
    </submittedName>
</protein>
<keyword evidence="5" id="KW-1185">Reference proteome</keyword>
<evidence type="ECO:0000256" key="2">
    <source>
        <dbReference type="SAM" id="SignalP"/>
    </source>
</evidence>
<reference evidence="5" key="1">
    <citation type="submission" date="2014-06" db="EMBL/GenBank/DDBJ databases">
        <authorList>
            <person name="Berkman P.J."/>
        </authorList>
    </citation>
    <scope>NUCLEOTIDE SEQUENCE [LARGE SCALE GENOMIC DNA]</scope>
</reference>
<evidence type="ECO:0000313" key="3">
    <source>
        <dbReference type="EMBL" id="CDR88666.1"/>
    </source>
</evidence>